<comment type="caution">
    <text evidence="1">The sequence shown here is derived from an EMBL/GenBank/DDBJ whole genome shotgun (WGS) entry which is preliminary data.</text>
</comment>
<keyword evidence="2" id="KW-1185">Reference proteome</keyword>
<proteinExistence type="predicted"/>
<dbReference type="EMBL" id="JACIEI010000013">
    <property type="protein sequence ID" value="MBB3995287.1"/>
    <property type="molecule type" value="Genomic_DNA"/>
</dbReference>
<reference evidence="1 2" key="1">
    <citation type="submission" date="2020-08" db="EMBL/GenBank/DDBJ databases">
        <title>Genomic Encyclopedia of Type Strains, Phase IV (KMG-IV): sequencing the most valuable type-strain genomes for metagenomic binning, comparative biology and taxonomic classification.</title>
        <authorList>
            <person name="Goeker M."/>
        </authorList>
    </citation>
    <scope>NUCLEOTIDE SEQUENCE [LARGE SCALE GENOMIC DNA]</scope>
    <source>
        <strain evidence="1 2">DSM 102234</strain>
    </source>
</reference>
<dbReference type="AlphaFoldDB" id="A0A7W6E5S3"/>
<organism evidence="1 2">
    <name type="scientific">Sulfitobacter undariae</name>
    <dbReference type="NCBI Taxonomy" id="1563671"/>
    <lineage>
        <taxon>Bacteria</taxon>
        <taxon>Pseudomonadati</taxon>
        <taxon>Pseudomonadota</taxon>
        <taxon>Alphaproteobacteria</taxon>
        <taxon>Rhodobacterales</taxon>
        <taxon>Roseobacteraceae</taxon>
        <taxon>Sulfitobacter</taxon>
    </lineage>
</organism>
<evidence type="ECO:0000313" key="2">
    <source>
        <dbReference type="Proteomes" id="UP000530268"/>
    </source>
</evidence>
<dbReference type="Proteomes" id="UP000530268">
    <property type="component" value="Unassembled WGS sequence"/>
</dbReference>
<dbReference type="RefSeq" id="WP_246423400.1">
    <property type="nucleotide sequence ID" value="NZ_JACIEI010000013.1"/>
</dbReference>
<gene>
    <name evidence="1" type="ORF">GGR95_002942</name>
</gene>
<accession>A0A7W6E5S3</accession>
<evidence type="ECO:0000313" key="1">
    <source>
        <dbReference type="EMBL" id="MBB3995287.1"/>
    </source>
</evidence>
<name>A0A7W6E5S3_9RHOB</name>
<protein>
    <submittedName>
        <fullName evidence="1">Uncharacterized protein</fullName>
    </submittedName>
</protein>
<sequence length="77" mass="8589">MAITKHAITGVPLNDITYKRKRLNQDEAVTVHILAKEGNSFTDIVQRLGTNANRVGEVRRGEVYPESAKIALNLLMK</sequence>